<keyword evidence="2" id="KW-0479">Metal-binding</keyword>
<evidence type="ECO:0000256" key="1">
    <source>
        <dbReference type="ARBA" id="ARBA00022485"/>
    </source>
</evidence>
<organism evidence="7 8">
    <name type="scientific">Fusibacter tunisiensis</name>
    <dbReference type="NCBI Taxonomy" id="1008308"/>
    <lineage>
        <taxon>Bacteria</taxon>
        <taxon>Bacillati</taxon>
        <taxon>Bacillota</taxon>
        <taxon>Clostridia</taxon>
        <taxon>Eubacteriales</taxon>
        <taxon>Eubacteriales Family XII. Incertae Sedis</taxon>
        <taxon>Fusibacter</taxon>
    </lineage>
</organism>
<evidence type="ECO:0000259" key="6">
    <source>
        <dbReference type="PROSITE" id="PS51656"/>
    </source>
</evidence>
<evidence type="ECO:0000256" key="4">
    <source>
        <dbReference type="ARBA" id="ARBA00023014"/>
    </source>
</evidence>
<evidence type="ECO:0000313" key="8">
    <source>
        <dbReference type="Proteomes" id="UP000767854"/>
    </source>
</evidence>
<dbReference type="PROSITE" id="PS51379">
    <property type="entry name" value="4FE4S_FER_2"/>
    <property type="match status" value="2"/>
</dbReference>
<feature type="domain" description="4Fe-4S ferredoxin-type" evidence="5">
    <location>
        <begin position="37"/>
        <end position="66"/>
    </location>
</feature>
<dbReference type="PROSITE" id="PS51656">
    <property type="entry name" value="4FE4S"/>
    <property type="match status" value="1"/>
</dbReference>
<dbReference type="Gene3D" id="1.10.15.40">
    <property type="entry name" value="Electron transport complex subunit B, putative Fe-S cluster"/>
    <property type="match status" value="1"/>
</dbReference>
<proteinExistence type="predicted"/>
<dbReference type="PANTHER" id="PTHR43560:SF1">
    <property type="entry name" value="ION-TRANSLOCATING OXIDOREDUCTASE COMPLEX SUBUNIT B"/>
    <property type="match status" value="1"/>
</dbReference>
<keyword evidence="8" id="KW-1185">Reference proteome</keyword>
<protein>
    <submittedName>
        <fullName evidence="7">Iron only hydrogenase large subunit-like protein</fullName>
    </submittedName>
</protein>
<keyword evidence="1" id="KW-0004">4Fe-4S</keyword>
<dbReference type="InterPro" id="IPR017896">
    <property type="entry name" value="4Fe4S_Fe-S-bd"/>
</dbReference>
<feature type="domain" description="4Fe-4S ferredoxin-type" evidence="5">
    <location>
        <begin position="7"/>
        <end position="36"/>
    </location>
</feature>
<keyword evidence="3" id="KW-0408">Iron</keyword>
<name>A0ABS2MRB1_9FIRM</name>
<dbReference type="InterPro" id="IPR050395">
    <property type="entry name" value="4Fe4S_Ferredoxin_RnfB"/>
</dbReference>
<sequence>MDKKYWHSVILEKDYCNGCTQCLSRCPTQAIRIIDHKAKIIESRCIDCGECLKVCPYHAKGALVSELSVLNKFKYTIALPAISFYGQFPEQYDMNTVYNALLELGFDEVYDVAHAAELLSVYENRILDKASVNKPLISTYCPVITRLIQIRFPTLIDNIIKLESPMEIAARAVKRRLVSEGMRMDDIGVVYITPCPAKITSIKNPIGLDRSYLDEAVSTEEVYYKVMKIIDHVKPTKQLQRATGKGIGWGRVGGQSYAMGIEDYIAVDGIEEVIKVLESMELGKLNKLDFFEGYACVNGCVGGPLNVENTFIGKNRIRKLSKKYGMDLPVDVDIDLNADNMEWDLPIKPMPIFKLDQDFSKALEKMARIEALTQNLPGVNCGACGAPTCRVLAEDIVNGHAKLEDCIFIKMGIGGNEDDC</sequence>
<dbReference type="Gene3D" id="3.30.70.20">
    <property type="match status" value="1"/>
</dbReference>
<dbReference type="SUPFAM" id="SSF53920">
    <property type="entry name" value="Fe-only hydrogenase"/>
    <property type="match status" value="1"/>
</dbReference>
<dbReference type="PROSITE" id="PS00198">
    <property type="entry name" value="4FE4S_FER_1"/>
    <property type="match status" value="1"/>
</dbReference>
<reference evidence="7 8" key="1">
    <citation type="submission" date="2021-01" db="EMBL/GenBank/DDBJ databases">
        <title>Genomic Encyclopedia of Type Strains, Phase IV (KMG-IV): sequencing the most valuable type-strain genomes for metagenomic binning, comparative biology and taxonomic classification.</title>
        <authorList>
            <person name="Goeker M."/>
        </authorList>
    </citation>
    <scope>NUCLEOTIDE SEQUENCE [LARGE SCALE GENOMIC DNA]</scope>
    <source>
        <strain evidence="7 8">DSM 24436</strain>
    </source>
</reference>
<gene>
    <name evidence="7" type="ORF">JOC49_001494</name>
</gene>
<dbReference type="InterPro" id="IPR017900">
    <property type="entry name" value="4Fe4S_Fe_S_CS"/>
</dbReference>
<dbReference type="PANTHER" id="PTHR43560">
    <property type="entry name" value="ION-TRANSLOCATING OXIDOREDUCTASE COMPLEX SUBUNIT B"/>
    <property type="match status" value="1"/>
</dbReference>
<dbReference type="Pfam" id="PF04060">
    <property type="entry name" value="FeS"/>
    <property type="match status" value="1"/>
</dbReference>
<feature type="domain" description="4Fe-4S" evidence="6">
    <location>
        <begin position="364"/>
        <end position="420"/>
    </location>
</feature>
<keyword evidence="4" id="KW-0411">Iron-sulfur</keyword>
<dbReference type="InterPro" id="IPR007202">
    <property type="entry name" value="4Fe-4S_dom"/>
</dbReference>
<dbReference type="SUPFAM" id="SSF54862">
    <property type="entry name" value="4Fe-4S ferredoxins"/>
    <property type="match status" value="1"/>
</dbReference>
<comment type="caution">
    <text evidence="7">The sequence shown here is derived from an EMBL/GenBank/DDBJ whole genome shotgun (WGS) entry which is preliminary data.</text>
</comment>
<dbReference type="Pfam" id="PF02906">
    <property type="entry name" value="Fe_hyd_lg_C"/>
    <property type="match status" value="2"/>
</dbReference>
<dbReference type="EMBL" id="JAFBDT010000010">
    <property type="protein sequence ID" value="MBM7561951.1"/>
    <property type="molecule type" value="Genomic_DNA"/>
</dbReference>
<accession>A0ABS2MRB1</accession>
<dbReference type="RefSeq" id="WP_204663925.1">
    <property type="nucleotide sequence ID" value="NZ_JAFBDT010000010.1"/>
</dbReference>
<evidence type="ECO:0000313" key="7">
    <source>
        <dbReference type="EMBL" id="MBM7561951.1"/>
    </source>
</evidence>
<dbReference type="InterPro" id="IPR004108">
    <property type="entry name" value="Fe_hydrogenase_lsu_C"/>
</dbReference>
<evidence type="ECO:0000256" key="3">
    <source>
        <dbReference type="ARBA" id="ARBA00023004"/>
    </source>
</evidence>
<dbReference type="Gene3D" id="3.40.950.10">
    <property type="entry name" value="Fe-only Hydrogenase (Larger Subunit), Chain L, domain 3"/>
    <property type="match status" value="1"/>
</dbReference>
<dbReference type="InterPro" id="IPR009016">
    <property type="entry name" value="Fe_hydrogenase"/>
</dbReference>
<evidence type="ECO:0000256" key="2">
    <source>
        <dbReference type="ARBA" id="ARBA00022723"/>
    </source>
</evidence>
<dbReference type="Proteomes" id="UP000767854">
    <property type="component" value="Unassembled WGS sequence"/>
</dbReference>
<dbReference type="Pfam" id="PF13237">
    <property type="entry name" value="Fer4_10"/>
    <property type="match status" value="1"/>
</dbReference>
<evidence type="ECO:0000259" key="5">
    <source>
        <dbReference type="PROSITE" id="PS51379"/>
    </source>
</evidence>